<gene>
    <name evidence="6" type="ordered locus">Tola_2155</name>
</gene>
<evidence type="ECO:0000256" key="2">
    <source>
        <dbReference type="ARBA" id="ARBA00023125"/>
    </source>
</evidence>
<dbReference type="PROSITE" id="PS01124">
    <property type="entry name" value="HTH_ARAC_FAMILY_2"/>
    <property type="match status" value="1"/>
</dbReference>
<evidence type="ECO:0000256" key="3">
    <source>
        <dbReference type="ARBA" id="ARBA00023159"/>
    </source>
</evidence>
<dbReference type="InterPro" id="IPR018062">
    <property type="entry name" value="HTH_AraC-typ_CS"/>
</dbReference>
<dbReference type="NCBIfam" id="NF007860">
    <property type="entry name" value="PRK10572.1"/>
    <property type="match status" value="1"/>
</dbReference>
<dbReference type="GO" id="GO:0003700">
    <property type="term" value="F:DNA-binding transcription factor activity"/>
    <property type="evidence" value="ECO:0007669"/>
    <property type="project" value="InterPro"/>
</dbReference>
<dbReference type="InterPro" id="IPR009057">
    <property type="entry name" value="Homeodomain-like_sf"/>
</dbReference>
<dbReference type="InterPro" id="IPR018060">
    <property type="entry name" value="HTH_AraC"/>
</dbReference>
<name>C4L8A8_TOLAT</name>
<dbReference type="KEGG" id="tau:Tola_2155"/>
<dbReference type="Proteomes" id="UP000009073">
    <property type="component" value="Chromosome"/>
</dbReference>
<dbReference type="PROSITE" id="PS00041">
    <property type="entry name" value="HTH_ARAC_FAMILY_1"/>
    <property type="match status" value="1"/>
</dbReference>
<protein>
    <submittedName>
        <fullName evidence="6">Transcriptional regulator, AraC family</fullName>
    </submittedName>
</protein>
<evidence type="ECO:0000256" key="4">
    <source>
        <dbReference type="ARBA" id="ARBA00023163"/>
    </source>
</evidence>
<dbReference type="EMBL" id="CP001616">
    <property type="protein sequence ID" value="ACQ93754.1"/>
    <property type="molecule type" value="Genomic_DNA"/>
</dbReference>
<dbReference type="Gene3D" id="2.60.120.280">
    <property type="entry name" value="Regulatory protein AraC"/>
    <property type="match status" value="1"/>
</dbReference>
<dbReference type="InterPro" id="IPR020449">
    <property type="entry name" value="Tscrpt_reg_AraC-type_HTH"/>
</dbReference>
<dbReference type="CDD" id="cd06986">
    <property type="entry name" value="cupin_MmsR-like_N"/>
    <property type="match status" value="1"/>
</dbReference>
<sequence length="289" mass="33283">MSTMQKDKPKQLNPLLPGYAFDVFLVSGMTPIEKNSALDFVIDRPNGMKGYIINLTVKGKGKIFSGEKEFTVEPGDLLLFPPEAVHYYGRADDSDEWYHRWVYFRPRAYWADWLKWPHEVEKVGRITLPDSHLADEFDSLFLGIEETHKEIRPMSEQLAMNLLERLLIRCYEISSLADHTPMDHRILEACQILSASLSAEITIEALAEQVFLSPSRLAHLFREQVGVSIVRWREDQRIIRAKLLLQTTPMPVAVIGQQVGYDDQLYFSRVFKKRVGVSPSEYRKNASPL</sequence>
<reference evidence="6 7" key="2">
    <citation type="journal article" date="2011" name="Stand. Genomic Sci.">
        <title>Complete genome sequence of Tolumonas auensis type strain (TA 4).</title>
        <authorList>
            <person name="Chertkov O."/>
            <person name="Copeland A."/>
            <person name="Lucas S."/>
            <person name="Lapidus A."/>
            <person name="Berry K.W."/>
            <person name="Detter J.C."/>
            <person name="Del Rio T.G."/>
            <person name="Hammon N."/>
            <person name="Dalin E."/>
            <person name="Tice H."/>
            <person name="Pitluck S."/>
            <person name="Richardson P."/>
            <person name="Bruce D."/>
            <person name="Goodwin L."/>
            <person name="Han C."/>
            <person name="Tapia R."/>
            <person name="Saunders E."/>
            <person name="Schmutz J."/>
            <person name="Brettin T."/>
            <person name="Larimer F."/>
            <person name="Land M."/>
            <person name="Hauser L."/>
            <person name="Spring S."/>
            <person name="Rohde M."/>
            <person name="Kyrpides N.C."/>
            <person name="Ivanova N."/>
            <person name="Goker M."/>
            <person name="Beller H.R."/>
            <person name="Klenk H.P."/>
            <person name="Woyke T."/>
        </authorList>
    </citation>
    <scope>NUCLEOTIDE SEQUENCE [LARGE SCALE GENOMIC DNA]</scope>
    <source>
        <strain evidence="7">DSM 9187 / TA4</strain>
    </source>
</reference>
<dbReference type="InterPro" id="IPR050204">
    <property type="entry name" value="AraC_XylS_family_regulators"/>
</dbReference>
<dbReference type="InterPro" id="IPR037923">
    <property type="entry name" value="HTH-like"/>
</dbReference>
<keyword evidence="3" id="KW-0010">Activator</keyword>
<dbReference type="PRINTS" id="PR00032">
    <property type="entry name" value="HTHARAC"/>
</dbReference>
<dbReference type="InterPro" id="IPR003313">
    <property type="entry name" value="AraC-bd"/>
</dbReference>
<evidence type="ECO:0000313" key="7">
    <source>
        <dbReference type="Proteomes" id="UP000009073"/>
    </source>
</evidence>
<dbReference type="SUPFAM" id="SSF51215">
    <property type="entry name" value="Regulatory protein AraC"/>
    <property type="match status" value="1"/>
</dbReference>
<dbReference type="GO" id="GO:0043565">
    <property type="term" value="F:sequence-specific DNA binding"/>
    <property type="evidence" value="ECO:0007669"/>
    <property type="project" value="InterPro"/>
</dbReference>
<accession>C4L8A8</accession>
<proteinExistence type="predicted"/>
<feature type="domain" description="HTH araC/xylS-type" evidence="5">
    <location>
        <begin position="187"/>
        <end position="285"/>
    </location>
</feature>
<dbReference type="Pfam" id="PF02311">
    <property type="entry name" value="AraC_binding"/>
    <property type="match status" value="1"/>
</dbReference>
<keyword evidence="4" id="KW-0804">Transcription</keyword>
<keyword evidence="7" id="KW-1185">Reference proteome</keyword>
<evidence type="ECO:0000259" key="5">
    <source>
        <dbReference type="PROSITE" id="PS01124"/>
    </source>
</evidence>
<evidence type="ECO:0000256" key="1">
    <source>
        <dbReference type="ARBA" id="ARBA00023015"/>
    </source>
</evidence>
<dbReference type="SMART" id="SM00342">
    <property type="entry name" value="HTH_ARAC"/>
    <property type="match status" value="1"/>
</dbReference>
<keyword evidence="2" id="KW-0238">DNA-binding</keyword>
<dbReference type="PANTHER" id="PTHR46796">
    <property type="entry name" value="HTH-TYPE TRANSCRIPTIONAL ACTIVATOR RHAS-RELATED"/>
    <property type="match status" value="1"/>
</dbReference>
<dbReference type="Gene3D" id="1.10.10.60">
    <property type="entry name" value="Homeodomain-like"/>
    <property type="match status" value="2"/>
</dbReference>
<dbReference type="AlphaFoldDB" id="C4L8A8"/>
<reference evidence="7" key="1">
    <citation type="submission" date="2009-05" db="EMBL/GenBank/DDBJ databases">
        <title>Complete sequence of Tolumonas auensis DSM 9187.</title>
        <authorList>
            <consortium name="US DOE Joint Genome Institute"/>
            <person name="Lucas S."/>
            <person name="Copeland A."/>
            <person name="Lapidus A."/>
            <person name="Glavina del Rio T."/>
            <person name="Tice H."/>
            <person name="Bruce D."/>
            <person name="Goodwin L."/>
            <person name="Pitluck S."/>
            <person name="Chertkov O."/>
            <person name="Brettin T."/>
            <person name="Detter J.C."/>
            <person name="Han C."/>
            <person name="Larimer F."/>
            <person name="Land M."/>
            <person name="Hauser L."/>
            <person name="Kyrpides N."/>
            <person name="Mikhailova N."/>
            <person name="Spring S."/>
            <person name="Beller H."/>
        </authorList>
    </citation>
    <scope>NUCLEOTIDE SEQUENCE [LARGE SCALE GENOMIC DNA]</scope>
    <source>
        <strain evidence="7">DSM 9187 / TA4</strain>
    </source>
</reference>
<evidence type="ECO:0000313" key="6">
    <source>
        <dbReference type="EMBL" id="ACQ93754.1"/>
    </source>
</evidence>
<dbReference type="HOGENOM" id="CLU_000445_88_6_6"/>
<dbReference type="STRING" id="595494.Tola_2155"/>
<keyword evidence="1" id="KW-0805">Transcription regulation</keyword>
<dbReference type="SUPFAM" id="SSF46689">
    <property type="entry name" value="Homeodomain-like"/>
    <property type="match status" value="2"/>
</dbReference>
<dbReference type="eggNOG" id="COG4977">
    <property type="taxonomic scope" value="Bacteria"/>
</dbReference>
<organism evidence="6 7">
    <name type="scientific">Tolumonas auensis (strain DSM 9187 / NBRC 110442 / TA 4)</name>
    <dbReference type="NCBI Taxonomy" id="595494"/>
    <lineage>
        <taxon>Bacteria</taxon>
        <taxon>Pseudomonadati</taxon>
        <taxon>Pseudomonadota</taxon>
        <taxon>Gammaproteobacteria</taxon>
        <taxon>Aeromonadales</taxon>
        <taxon>Aeromonadaceae</taxon>
        <taxon>Tolumonas</taxon>
    </lineage>
</organism>
<dbReference type="Pfam" id="PF12833">
    <property type="entry name" value="HTH_18"/>
    <property type="match status" value="1"/>
</dbReference>